<evidence type="ECO:0000256" key="1">
    <source>
        <dbReference type="ARBA" id="ARBA00022450"/>
    </source>
</evidence>
<dbReference type="InterPro" id="IPR020835">
    <property type="entry name" value="Catalase_sf"/>
</dbReference>
<dbReference type="Gene3D" id="3.30.70.1990">
    <property type="match status" value="1"/>
</dbReference>
<evidence type="ECO:0000313" key="6">
    <source>
        <dbReference type="Proteomes" id="UP000575985"/>
    </source>
</evidence>
<feature type="compositionally biased region" description="Pro residues" evidence="3">
    <location>
        <begin position="219"/>
        <end position="228"/>
    </location>
</feature>
<accession>A0A853BUH9</accession>
<organism evidence="5 6">
    <name type="scientific">Streptomonospora nanhaiensis</name>
    <dbReference type="NCBI Taxonomy" id="1323731"/>
    <lineage>
        <taxon>Bacteria</taxon>
        <taxon>Bacillati</taxon>
        <taxon>Actinomycetota</taxon>
        <taxon>Actinomycetes</taxon>
        <taxon>Streptosporangiales</taxon>
        <taxon>Nocardiopsidaceae</taxon>
        <taxon>Streptomonospora</taxon>
    </lineage>
</organism>
<feature type="region of interest" description="Disordered" evidence="3">
    <location>
        <begin position="895"/>
        <end position="920"/>
    </location>
</feature>
<dbReference type="Pfam" id="PF01593">
    <property type="entry name" value="Amino_oxidase"/>
    <property type="match status" value="1"/>
</dbReference>
<dbReference type="AlphaFoldDB" id="A0A853BUH9"/>
<dbReference type="GO" id="GO:0016491">
    <property type="term" value="F:oxidoreductase activity"/>
    <property type="evidence" value="ECO:0007669"/>
    <property type="project" value="InterPro"/>
</dbReference>
<dbReference type="InterPro" id="IPR002937">
    <property type="entry name" value="Amino_oxidase"/>
</dbReference>
<dbReference type="Gene3D" id="1.10.405.20">
    <property type="match status" value="1"/>
</dbReference>
<comment type="caution">
    <text evidence="5">The sequence shown here is derived from an EMBL/GenBank/DDBJ whole genome shotgun (WGS) entry which is preliminary data.</text>
</comment>
<sequence length="920" mass="97271">MSGGPAGAPGLRFSAGPDDPALHDHGPGLAALLTRFEVMVRSSHRTRRRFFHADAAAVRGEAVAAPAPGGPEPHPFFASGARVPVLARYSSGERADEVLPGTRGLSLLFCDPAHPGDPGRAVFALTLNTGRRLFARSAAHFHRFTFGTDADREAMAREDPGLRAAVWEQVRDPVAYPRYHYHSQVPRPYVDGAGRPWLARYRAVPASGAPDAGHHDPGGHPPPAAPPRSPRRAPGDDRPPTLLSDALRADVADGGFRVLLQVQLHPLGADPAANRAALDPARLWPEPAHPYRTLAELRFDAPLDGAVAEGLLFDPALAPEGLGIALARSPHEAASVNHVRALVYRAAHAARTRAPAPPAPPAANGRGPRRLTVCVLGAGPAGLAAARELELRGHRAVVLERAPEVGGKSVSVRVEGRAYDLGAHICTPEYAEVARLAADLGVETEDATPTRVHGPGRPAARRPDAAFFRPEAFARYTRLRAELFPGIRQPGLAHSAAHLARPVAEWLRGNGLTAMAASLGDGYTASGYGHLRGDLPALYFVKYAELTGLLSAGPAPTGHAGAFTVRDGFARLWRRVARDLADVRTGVRVRAVERTGAGVAVYTDGGPVRADALVLTPALDRVVHLLDATDEERDLAARIRTVDYRTAVFRASGLLREGFYLVGEHTAAAAEPGHLVAYHHRHAGADVYTGYLYGAEGLGEAGVRARVAADVARLGGRVEEVLLVRRWPFMPHFSGADLADGALARFEGMQGRARTYYTGGLLGYELVETAVAHARDLVGRFFPDAPQTGGAERRAAAGGAAAWAKPAAAPPRPVAVRGAAEIRDWLLARVAEEAGGPVDPRAPLDDYLVDSLAVAGVQGELSEWLGFRVSPTLLLELPTVEAVALHLAGLVGGPAAAPHARTASGHEESGPTVPERIPHE</sequence>
<dbReference type="Gene3D" id="3.50.50.60">
    <property type="entry name" value="FAD/NAD(P)-binding domain"/>
    <property type="match status" value="1"/>
</dbReference>
<dbReference type="Gene3D" id="2.40.180.10">
    <property type="entry name" value="Catalase core domain"/>
    <property type="match status" value="1"/>
</dbReference>
<dbReference type="PRINTS" id="PR00419">
    <property type="entry name" value="ADXRDTASE"/>
</dbReference>
<dbReference type="InterPro" id="IPR036736">
    <property type="entry name" value="ACP-like_sf"/>
</dbReference>
<dbReference type="EMBL" id="JACCFO010000001">
    <property type="protein sequence ID" value="NYI98405.1"/>
    <property type="molecule type" value="Genomic_DNA"/>
</dbReference>
<feature type="region of interest" description="Disordered" evidence="3">
    <location>
        <begin position="208"/>
        <end position="243"/>
    </location>
</feature>
<evidence type="ECO:0000259" key="4">
    <source>
        <dbReference type="PROSITE" id="PS50075"/>
    </source>
</evidence>
<gene>
    <name evidence="5" type="ORF">HNR12_004682</name>
</gene>
<feature type="region of interest" description="Disordered" evidence="3">
    <location>
        <begin position="1"/>
        <end position="22"/>
    </location>
</feature>
<feature type="domain" description="Carrier" evidence="4">
    <location>
        <begin position="817"/>
        <end position="891"/>
    </location>
</feature>
<dbReference type="InterPro" id="IPR036188">
    <property type="entry name" value="FAD/NAD-bd_sf"/>
</dbReference>
<dbReference type="Pfam" id="PF00550">
    <property type="entry name" value="PP-binding"/>
    <property type="match status" value="1"/>
</dbReference>
<evidence type="ECO:0000256" key="3">
    <source>
        <dbReference type="SAM" id="MobiDB-lite"/>
    </source>
</evidence>
<reference evidence="5 6" key="1">
    <citation type="submission" date="2020-07" db="EMBL/GenBank/DDBJ databases">
        <title>Sequencing the genomes of 1000 actinobacteria strains.</title>
        <authorList>
            <person name="Klenk H.-P."/>
        </authorList>
    </citation>
    <scope>NUCLEOTIDE SEQUENCE [LARGE SCALE GENOMIC DNA]</scope>
    <source>
        <strain evidence="5 6">DSM 45927</strain>
    </source>
</reference>
<evidence type="ECO:0000256" key="2">
    <source>
        <dbReference type="ARBA" id="ARBA00022553"/>
    </source>
</evidence>
<dbReference type="Gene3D" id="1.10.1200.10">
    <property type="entry name" value="ACP-like"/>
    <property type="match status" value="1"/>
</dbReference>
<dbReference type="SMART" id="SM00823">
    <property type="entry name" value="PKS_PP"/>
    <property type="match status" value="1"/>
</dbReference>
<dbReference type="SUPFAM" id="SSF56634">
    <property type="entry name" value="Heme-dependent catalase-like"/>
    <property type="match status" value="1"/>
</dbReference>
<keyword evidence="6" id="KW-1185">Reference proteome</keyword>
<dbReference type="Proteomes" id="UP000575985">
    <property type="component" value="Unassembled WGS sequence"/>
</dbReference>
<name>A0A853BUH9_9ACTN</name>
<proteinExistence type="predicted"/>
<dbReference type="SUPFAM" id="SSF47336">
    <property type="entry name" value="ACP-like"/>
    <property type="match status" value="1"/>
</dbReference>
<dbReference type="GO" id="GO:0031177">
    <property type="term" value="F:phosphopantetheine binding"/>
    <property type="evidence" value="ECO:0007669"/>
    <property type="project" value="InterPro"/>
</dbReference>
<dbReference type="GO" id="GO:0020037">
    <property type="term" value="F:heme binding"/>
    <property type="evidence" value="ECO:0007669"/>
    <property type="project" value="InterPro"/>
</dbReference>
<keyword evidence="2" id="KW-0597">Phosphoprotein</keyword>
<dbReference type="PANTHER" id="PTHR42923">
    <property type="entry name" value="PROTOPORPHYRINOGEN OXIDASE"/>
    <property type="match status" value="1"/>
</dbReference>
<evidence type="ECO:0000313" key="5">
    <source>
        <dbReference type="EMBL" id="NYI98405.1"/>
    </source>
</evidence>
<dbReference type="SUPFAM" id="SSF51905">
    <property type="entry name" value="FAD/NAD(P)-binding domain"/>
    <property type="match status" value="1"/>
</dbReference>
<dbReference type="InterPro" id="IPR009081">
    <property type="entry name" value="PP-bd_ACP"/>
</dbReference>
<dbReference type="RefSeq" id="WP_218902027.1">
    <property type="nucleotide sequence ID" value="NZ_JACCFO010000001.1"/>
</dbReference>
<keyword evidence="1" id="KW-0596">Phosphopantetheine</keyword>
<dbReference type="InterPro" id="IPR050464">
    <property type="entry name" value="Zeta_carotene_desat/Oxidored"/>
</dbReference>
<dbReference type="PROSITE" id="PS50075">
    <property type="entry name" value="CARRIER"/>
    <property type="match status" value="1"/>
</dbReference>
<protein>
    <submittedName>
        <fullName evidence="5">Acyl carrier protein</fullName>
    </submittedName>
</protein>
<dbReference type="InterPro" id="IPR020806">
    <property type="entry name" value="PKS_PP-bd"/>
</dbReference>